<keyword evidence="3" id="KW-1185">Reference proteome</keyword>
<name>A0A0R2L750_9LACO</name>
<dbReference type="AlphaFoldDB" id="A0A0R2L750"/>
<reference evidence="2 3" key="1">
    <citation type="journal article" date="2015" name="Genome Announc.">
        <title>Expanding the biotechnology potential of lactobacilli through comparative genomics of 213 strains and associated genera.</title>
        <authorList>
            <person name="Sun Z."/>
            <person name="Harris H.M."/>
            <person name="McCann A."/>
            <person name="Guo C."/>
            <person name="Argimon S."/>
            <person name="Zhang W."/>
            <person name="Yang X."/>
            <person name="Jeffery I.B."/>
            <person name="Cooney J.C."/>
            <person name="Kagawa T.F."/>
            <person name="Liu W."/>
            <person name="Song Y."/>
            <person name="Salvetti E."/>
            <person name="Wrobel A."/>
            <person name="Rasinkangas P."/>
            <person name="Parkhill J."/>
            <person name="Rea M.C."/>
            <person name="O'Sullivan O."/>
            <person name="Ritari J."/>
            <person name="Douillard F.P."/>
            <person name="Paul Ross R."/>
            <person name="Yang R."/>
            <person name="Briner A.E."/>
            <person name="Felis G.E."/>
            <person name="de Vos W.M."/>
            <person name="Barrangou R."/>
            <person name="Klaenhammer T.R."/>
            <person name="Caufield P.W."/>
            <person name="Cui Y."/>
            <person name="Zhang H."/>
            <person name="O'Toole P.W."/>
        </authorList>
    </citation>
    <scope>NUCLEOTIDE SEQUENCE [LARGE SCALE GENOMIC DNA]</scope>
    <source>
        <strain evidence="2 3">DSM 18001</strain>
    </source>
</reference>
<dbReference type="InterPro" id="IPR010359">
    <property type="entry name" value="IrrE_HExxH"/>
</dbReference>
<evidence type="ECO:0000313" key="3">
    <source>
        <dbReference type="Proteomes" id="UP000051859"/>
    </source>
</evidence>
<dbReference type="RefSeq" id="WP_057801854.1">
    <property type="nucleotide sequence ID" value="NZ_JQBX01000004.1"/>
</dbReference>
<evidence type="ECO:0000313" key="2">
    <source>
        <dbReference type="EMBL" id="KRN94551.1"/>
    </source>
</evidence>
<gene>
    <name evidence="2" type="ORF">IV81_GL001183</name>
</gene>
<evidence type="ECO:0000259" key="1">
    <source>
        <dbReference type="Pfam" id="PF06114"/>
    </source>
</evidence>
<dbReference type="Gene3D" id="1.10.10.2910">
    <property type="match status" value="1"/>
</dbReference>
<dbReference type="Proteomes" id="UP000051859">
    <property type="component" value="Unassembled WGS sequence"/>
</dbReference>
<dbReference type="PATRIC" id="fig|331679.3.peg.1206"/>
<dbReference type="EMBL" id="JQBX01000004">
    <property type="protein sequence ID" value="KRN94551.1"/>
    <property type="molecule type" value="Genomic_DNA"/>
</dbReference>
<dbReference type="Pfam" id="PF06114">
    <property type="entry name" value="Peptidase_M78"/>
    <property type="match status" value="1"/>
</dbReference>
<comment type="caution">
    <text evidence="2">The sequence shown here is derived from an EMBL/GenBank/DDBJ whole genome shotgun (WGS) entry which is preliminary data.</text>
</comment>
<proteinExistence type="predicted"/>
<sequence length="138" mass="15923">MNTDKIKEAVETVVERYKTADPFVIADKLNIDVEWTPLFGKRPFAKTTYDNDEPVVMMNERIKYLPSRYYTMAHEVGHVILHEGLSGYYTGIRFGHSKLEHESDVFAAALLSVLYIEENDRYPETLNELVSSYGIPEE</sequence>
<protein>
    <submittedName>
        <fullName evidence="2">Prophage lp1 protein 7</fullName>
    </submittedName>
</protein>
<dbReference type="STRING" id="331679.IV81_GL001183"/>
<organism evidence="2 3">
    <name type="scientific">Pediococcus stilesii</name>
    <dbReference type="NCBI Taxonomy" id="331679"/>
    <lineage>
        <taxon>Bacteria</taxon>
        <taxon>Bacillati</taxon>
        <taxon>Bacillota</taxon>
        <taxon>Bacilli</taxon>
        <taxon>Lactobacillales</taxon>
        <taxon>Lactobacillaceae</taxon>
        <taxon>Pediococcus</taxon>
    </lineage>
</organism>
<feature type="domain" description="IrrE N-terminal-like" evidence="1">
    <location>
        <begin position="39"/>
        <end position="111"/>
    </location>
</feature>
<accession>A0A0R2L750</accession>